<accession>A0A2G9YXS6</accession>
<feature type="region of interest" description="Disordered" evidence="1">
    <location>
        <begin position="1"/>
        <end position="72"/>
    </location>
</feature>
<sequence>MVAGSCADGVDPKDRRNREGEVSPEPSQTETNRGDKLDIVWLGSGDNSLGMIRDTGGEMEDYADAGDPGSDE</sequence>
<feature type="compositionally biased region" description="Acidic residues" evidence="1">
    <location>
        <begin position="57"/>
        <end position="72"/>
    </location>
</feature>
<gene>
    <name evidence="2" type="ORF">COX36_00065</name>
</gene>
<evidence type="ECO:0000313" key="3">
    <source>
        <dbReference type="Proteomes" id="UP000230273"/>
    </source>
</evidence>
<evidence type="ECO:0000256" key="1">
    <source>
        <dbReference type="SAM" id="MobiDB-lite"/>
    </source>
</evidence>
<dbReference type="AlphaFoldDB" id="A0A2G9YXS6"/>
<protein>
    <submittedName>
        <fullName evidence="2">Uncharacterized protein</fullName>
    </submittedName>
</protein>
<organism evidence="2 3">
    <name type="scientific">Candidatus Nealsonbacteria bacterium CG23_combo_of_CG06-09_8_20_14_all_38_19</name>
    <dbReference type="NCBI Taxonomy" id="1974721"/>
    <lineage>
        <taxon>Bacteria</taxon>
        <taxon>Candidatus Nealsoniibacteriota</taxon>
    </lineage>
</organism>
<reference evidence="2 3" key="1">
    <citation type="submission" date="2017-09" db="EMBL/GenBank/DDBJ databases">
        <title>Depth-based differentiation of microbial function through sediment-hosted aquifers and enrichment of novel symbionts in the deep terrestrial subsurface.</title>
        <authorList>
            <person name="Probst A.J."/>
            <person name="Ladd B."/>
            <person name="Jarett J.K."/>
            <person name="Geller-Mcgrath D.E."/>
            <person name="Sieber C.M."/>
            <person name="Emerson J.B."/>
            <person name="Anantharaman K."/>
            <person name="Thomas B.C."/>
            <person name="Malmstrom R."/>
            <person name="Stieglmeier M."/>
            <person name="Klingl A."/>
            <person name="Woyke T."/>
            <person name="Ryan C.M."/>
            <person name="Banfield J.F."/>
        </authorList>
    </citation>
    <scope>NUCLEOTIDE SEQUENCE [LARGE SCALE GENOMIC DNA]</scope>
    <source>
        <strain evidence="2">CG23_combo_of_CG06-09_8_20_14_all_38_19</strain>
    </source>
</reference>
<proteinExistence type="predicted"/>
<dbReference type="Proteomes" id="UP000230273">
    <property type="component" value="Unassembled WGS sequence"/>
</dbReference>
<dbReference type="EMBL" id="PCRP01000003">
    <property type="protein sequence ID" value="PIP24027.1"/>
    <property type="molecule type" value="Genomic_DNA"/>
</dbReference>
<comment type="caution">
    <text evidence="2">The sequence shown here is derived from an EMBL/GenBank/DDBJ whole genome shotgun (WGS) entry which is preliminary data.</text>
</comment>
<name>A0A2G9YXS6_9BACT</name>
<feature type="compositionally biased region" description="Basic and acidic residues" evidence="1">
    <location>
        <begin position="10"/>
        <end position="21"/>
    </location>
</feature>
<evidence type="ECO:0000313" key="2">
    <source>
        <dbReference type="EMBL" id="PIP24027.1"/>
    </source>
</evidence>